<sequence length="223" mass="25205">MYIFKPDLNILPPAQRNVWNRLGVIPKNFVLYGGTAIALHLGHRSSVDFDFFSHDSFESDRLCHMVSSLGTYEVLQAQEDTLTIVLTDNDPVKISFFGGIKTGRVKSPLETDDKVVLVASLLDLMGHKLKTVLQRVEAKDYIDIACMLKKGFQLEQGLSCVLSLWPFAPVQEIVRTLTYFQEGDFSELSNQDRQILIRACSDVSFESITKYPLNSERISDYCS</sequence>
<proteinExistence type="predicted"/>
<dbReference type="AlphaFoldDB" id="D6SKC7"/>
<dbReference type="OrthoDB" id="9796281at2"/>
<reference evidence="1" key="1">
    <citation type="submission" date="2010-05" db="EMBL/GenBank/DDBJ databases">
        <title>The draft genome of Desulfonatronospira thiodismutans ASO3-1.</title>
        <authorList>
            <consortium name="US DOE Joint Genome Institute (JGI-PGF)"/>
            <person name="Lucas S."/>
            <person name="Copeland A."/>
            <person name="Lapidus A."/>
            <person name="Cheng J.-F."/>
            <person name="Bruce D."/>
            <person name="Goodwin L."/>
            <person name="Pitluck S."/>
            <person name="Chertkov O."/>
            <person name="Brettin T."/>
            <person name="Detter J.C."/>
            <person name="Han C."/>
            <person name="Land M.L."/>
            <person name="Hauser L."/>
            <person name="Kyrpides N."/>
            <person name="Mikhailova N."/>
            <person name="Muyzer G."/>
            <person name="Woyke T."/>
        </authorList>
    </citation>
    <scope>NUCLEOTIDE SEQUENCE [LARGE SCALE GENOMIC DNA]</scope>
    <source>
        <strain evidence="1">ASO3-1</strain>
    </source>
</reference>
<evidence type="ECO:0000313" key="1">
    <source>
        <dbReference type="EMBL" id="EFI36330.1"/>
    </source>
</evidence>
<dbReference type="EMBL" id="ACJN02000001">
    <property type="protein sequence ID" value="EFI36330.1"/>
    <property type="molecule type" value="Genomic_DNA"/>
</dbReference>
<dbReference type="Pfam" id="PF08843">
    <property type="entry name" value="AbiEii"/>
    <property type="match status" value="1"/>
</dbReference>
<gene>
    <name evidence="1" type="ORF">Dthio_PD3796</name>
</gene>
<organism evidence="1 2">
    <name type="scientific">Desulfonatronospira thiodismutans ASO3-1</name>
    <dbReference type="NCBI Taxonomy" id="555779"/>
    <lineage>
        <taxon>Bacteria</taxon>
        <taxon>Pseudomonadati</taxon>
        <taxon>Thermodesulfobacteriota</taxon>
        <taxon>Desulfovibrionia</taxon>
        <taxon>Desulfovibrionales</taxon>
        <taxon>Desulfonatronovibrionaceae</taxon>
        <taxon>Desulfonatronospira</taxon>
    </lineage>
</organism>
<evidence type="ECO:0000313" key="2">
    <source>
        <dbReference type="Proteomes" id="UP000005496"/>
    </source>
</evidence>
<comment type="caution">
    <text evidence="1">The sequence shown here is derived from an EMBL/GenBank/DDBJ whole genome shotgun (WGS) entry which is preliminary data.</text>
</comment>
<dbReference type="eggNOG" id="ENOG502ZAUV">
    <property type="taxonomic scope" value="Bacteria"/>
</dbReference>
<dbReference type="Proteomes" id="UP000005496">
    <property type="component" value="Unassembled WGS sequence"/>
</dbReference>
<protein>
    <recommendedName>
        <fullName evidence="3">Nucleotidyl transferase AbiEii/AbiGii toxin family protein</fullName>
    </recommendedName>
</protein>
<accession>D6SKC7</accession>
<evidence type="ECO:0008006" key="3">
    <source>
        <dbReference type="Google" id="ProtNLM"/>
    </source>
</evidence>
<dbReference type="RefSeq" id="WP_008869449.1">
    <property type="nucleotide sequence ID" value="NZ_ACJN02000001.1"/>
</dbReference>
<name>D6SKC7_9BACT</name>
<keyword evidence="2" id="KW-1185">Reference proteome</keyword>
<dbReference type="InterPro" id="IPR014942">
    <property type="entry name" value="AbiEii"/>
</dbReference>